<keyword evidence="1" id="KW-0812">Transmembrane</keyword>
<evidence type="ECO:0000259" key="2">
    <source>
        <dbReference type="Pfam" id="PF03724"/>
    </source>
</evidence>
<dbReference type="EMBL" id="FORQ01000001">
    <property type="protein sequence ID" value="SFI69660.1"/>
    <property type="molecule type" value="Genomic_DNA"/>
</dbReference>
<keyword evidence="3" id="KW-0346">Stress response</keyword>
<dbReference type="Pfam" id="PF03724">
    <property type="entry name" value="META"/>
    <property type="match status" value="1"/>
</dbReference>
<gene>
    <name evidence="3" type="ORF">SAMN05421638_0695</name>
</gene>
<keyword evidence="1" id="KW-1133">Transmembrane helix</keyword>
<dbReference type="Proteomes" id="UP000242560">
    <property type="component" value="Unassembled WGS sequence"/>
</dbReference>
<dbReference type="InterPro" id="IPR038670">
    <property type="entry name" value="HslJ-like_sf"/>
</dbReference>
<dbReference type="PANTHER" id="PTHR35535">
    <property type="entry name" value="HEAT SHOCK PROTEIN HSLJ"/>
    <property type="match status" value="1"/>
</dbReference>
<keyword evidence="4" id="KW-1185">Reference proteome</keyword>
<dbReference type="InterPro" id="IPR005184">
    <property type="entry name" value="DUF306_Meta_HslJ"/>
</dbReference>
<sequence length="193" mass="21346">MPPNFVLNSNLKSKASFTRMLFFVALIAFVLAHFKIICLNLTYKIYRMKAFQNFSAFQVVRNISLAVAFSATVASCTTMSSSRSKVGTSQANITNTKWTLADDVKGKKPTLNIESARITGNGGCNSYFGDLMLEPTVGNFSTKNIGSTKMACENMSVESNFFSMLGETTKYVVNGNTLELYKDNLLLLKFTKQ</sequence>
<dbReference type="AlphaFoldDB" id="A0A1I3KBD6"/>
<dbReference type="Gene3D" id="2.40.128.270">
    <property type="match status" value="1"/>
</dbReference>
<keyword evidence="1" id="KW-0472">Membrane</keyword>
<feature type="transmembrane region" description="Helical" evidence="1">
    <location>
        <begin position="20"/>
        <end position="43"/>
    </location>
</feature>
<dbReference type="InterPro" id="IPR053147">
    <property type="entry name" value="Hsp_HslJ-like"/>
</dbReference>
<protein>
    <submittedName>
        <fullName evidence="3">Heat shock protein HslJ</fullName>
    </submittedName>
</protein>
<evidence type="ECO:0000313" key="3">
    <source>
        <dbReference type="EMBL" id="SFI69660.1"/>
    </source>
</evidence>
<proteinExistence type="predicted"/>
<dbReference type="PANTHER" id="PTHR35535:SF2">
    <property type="entry name" value="DUF306 DOMAIN-CONTAINING PROTEIN"/>
    <property type="match status" value="1"/>
</dbReference>
<accession>A0A1I3KBD6</accession>
<feature type="domain" description="DUF306" evidence="2">
    <location>
        <begin position="91"/>
        <end position="184"/>
    </location>
</feature>
<organism evidence="3 4">
    <name type="scientific">Kaistella treverensis</name>
    <dbReference type="NCBI Taxonomy" id="631455"/>
    <lineage>
        <taxon>Bacteria</taxon>
        <taxon>Pseudomonadati</taxon>
        <taxon>Bacteroidota</taxon>
        <taxon>Flavobacteriia</taxon>
        <taxon>Flavobacteriales</taxon>
        <taxon>Weeksellaceae</taxon>
        <taxon>Chryseobacterium group</taxon>
        <taxon>Kaistella</taxon>
    </lineage>
</organism>
<reference evidence="4" key="1">
    <citation type="submission" date="2016-10" db="EMBL/GenBank/DDBJ databases">
        <authorList>
            <person name="Varghese N."/>
            <person name="Submissions S."/>
        </authorList>
    </citation>
    <scope>NUCLEOTIDE SEQUENCE [LARGE SCALE GENOMIC DNA]</scope>
    <source>
        <strain evidence="4">DSM 22251</strain>
    </source>
</reference>
<evidence type="ECO:0000313" key="4">
    <source>
        <dbReference type="Proteomes" id="UP000242560"/>
    </source>
</evidence>
<name>A0A1I3KBD6_9FLAO</name>
<evidence type="ECO:0000256" key="1">
    <source>
        <dbReference type="SAM" id="Phobius"/>
    </source>
</evidence>